<reference evidence="4 5" key="1">
    <citation type="journal article" date="2018" name="Int. J. Syst. Evol. Microbiol.">
        <title>Adhaeribacter swui sp. nov., isolated from wet mud.</title>
        <authorList>
            <person name="Kim D.U."/>
            <person name="Kim K.W."/>
            <person name="Kang M.S."/>
            <person name="Kim J.Y."/>
            <person name="Jang J.H."/>
            <person name="Kim M.K."/>
        </authorList>
    </citation>
    <scope>NUCLEOTIDE SEQUENCE [LARGE SCALE GENOMIC DNA]</scope>
    <source>
        <strain evidence="4 5">KCTC 52873</strain>
    </source>
</reference>
<accession>A0A7G7GBC1</accession>
<proteinExistence type="predicted"/>
<dbReference type="InterPro" id="IPR027417">
    <property type="entry name" value="P-loop_NTPase"/>
</dbReference>
<dbReference type="Pfam" id="PF00005">
    <property type="entry name" value="ABC_tran"/>
    <property type="match status" value="1"/>
</dbReference>
<dbReference type="AlphaFoldDB" id="A0A7G7GBC1"/>
<dbReference type="EMBL" id="CP055156">
    <property type="protein sequence ID" value="QNF34455.1"/>
    <property type="molecule type" value="Genomic_DNA"/>
</dbReference>
<dbReference type="InterPro" id="IPR017871">
    <property type="entry name" value="ABC_transporter-like_CS"/>
</dbReference>
<evidence type="ECO:0000313" key="4">
    <source>
        <dbReference type="EMBL" id="QNF34455.1"/>
    </source>
</evidence>
<dbReference type="GO" id="GO:0005524">
    <property type="term" value="F:ATP binding"/>
    <property type="evidence" value="ECO:0007669"/>
    <property type="project" value="UniProtKB-KW"/>
</dbReference>
<gene>
    <name evidence="4" type="ORF">HUW51_17620</name>
</gene>
<dbReference type="InterPro" id="IPR003593">
    <property type="entry name" value="AAA+_ATPase"/>
</dbReference>
<dbReference type="PANTHER" id="PTHR43514:SF4">
    <property type="entry name" value="ABC TRANSPORTER I FAMILY MEMBER 10"/>
    <property type="match status" value="1"/>
</dbReference>
<dbReference type="PROSITE" id="PS00211">
    <property type="entry name" value="ABC_TRANSPORTER_1"/>
    <property type="match status" value="1"/>
</dbReference>
<dbReference type="InterPro" id="IPR050334">
    <property type="entry name" value="Molybdenum_import_ModC"/>
</dbReference>
<dbReference type="Gene3D" id="3.40.50.300">
    <property type="entry name" value="P-loop containing nucleotide triphosphate hydrolases"/>
    <property type="match status" value="1"/>
</dbReference>
<sequence>MIRVEVVKHIKTYNGHQPLRLNTTFAEQSTTQISGPSGAGKTTFLKIIAGLVQPDKGFIQVGPHIWLDTPNNICLSPQQRRVGFVFQDYALFPHMTVEQHLLFGTRDQAYVQRLLDLGRMQSFRKHKPRHLSGGQQQRLALLRALTTKPQLLLLDEPFSALDSNLKQSLIPELKQLLREFAITCLVVTHYPAETGDLAQHAFELK</sequence>
<dbReference type="KEGG" id="aswu:HUW51_17620"/>
<dbReference type="SMART" id="SM00382">
    <property type="entry name" value="AAA"/>
    <property type="match status" value="1"/>
</dbReference>
<dbReference type="InterPro" id="IPR003439">
    <property type="entry name" value="ABC_transporter-like_ATP-bd"/>
</dbReference>
<feature type="domain" description="ABC transporter" evidence="3">
    <location>
        <begin position="2"/>
        <end position="204"/>
    </location>
</feature>
<keyword evidence="2 4" id="KW-0067">ATP-binding</keyword>
<dbReference type="SUPFAM" id="SSF52540">
    <property type="entry name" value="P-loop containing nucleoside triphosphate hydrolases"/>
    <property type="match status" value="1"/>
</dbReference>
<evidence type="ECO:0000256" key="1">
    <source>
        <dbReference type="ARBA" id="ARBA00022741"/>
    </source>
</evidence>
<name>A0A7G7GBC1_9BACT</name>
<protein>
    <submittedName>
        <fullName evidence="4">ATP-binding cassette domain-containing protein</fullName>
    </submittedName>
</protein>
<dbReference type="PROSITE" id="PS50893">
    <property type="entry name" value="ABC_TRANSPORTER_2"/>
    <property type="match status" value="1"/>
</dbReference>
<dbReference type="RefSeq" id="WP_185270935.1">
    <property type="nucleotide sequence ID" value="NZ_CP055156.1"/>
</dbReference>
<organism evidence="4 5">
    <name type="scientific">Adhaeribacter swui</name>
    <dbReference type="NCBI Taxonomy" id="2086471"/>
    <lineage>
        <taxon>Bacteria</taxon>
        <taxon>Pseudomonadati</taxon>
        <taxon>Bacteroidota</taxon>
        <taxon>Cytophagia</taxon>
        <taxon>Cytophagales</taxon>
        <taxon>Hymenobacteraceae</taxon>
        <taxon>Adhaeribacter</taxon>
    </lineage>
</organism>
<dbReference type="Proteomes" id="UP000515237">
    <property type="component" value="Chromosome"/>
</dbReference>
<keyword evidence="5" id="KW-1185">Reference proteome</keyword>
<keyword evidence="1" id="KW-0547">Nucleotide-binding</keyword>
<evidence type="ECO:0000259" key="3">
    <source>
        <dbReference type="PROSITE" id="PS50893"/>
    </source>
</evidence>
<evidence type="ECO:0000256" key="2">
    <source>
        <dbReference type="ARBA" id="ARBA00022840"/>
    </source>
</evidence>
<dbReference type="PANTHER" id="PTHR43514">
    <property type="entry name" value="ABC TRANSPORTER I FAMILY MEMBER 10"/>
    <property type="match status" value="1"/>
</dbReference>
<evidence type="ECO:0000313" key="5">
    <source>
        <dbReference type="Proteomes" id="UP000515237"/>
    </source>
</evidence>
<dbReference type="GO" id="GO:0016887">
    <property type="term" value="F:ATP hydrolysis activity"/>
    <property type="evidence" value="ECO:0007669"/>
    <property type="project" value="InterPro"/>
</dbReference>